<dbReference type="Pfam" id="PF00590">
    <property type="entry name" value="TP_methylase"/>
    <property type="match status" value="1"/>
</dbReference>
<evidence type="ECO:0000259" key="7">
    <source>
        <dbReference type="Pfam" id="PF00590"/>
    </source>
</evidence>
<dbReference type="AlphaFoldDB" id="A0A9D1JXB6"/>
<dbReference type="PROSITE" id="PS01296">
    <property type="entry name" value="RSMI"/>
    <property type="match status" value="1"/>
</dbReference>
<keyword evidence="1 6" id="KW-0963">Cytoplasm</keyword>
<feature type="domain" description="Tetrapyrrole methylase" evidence="7">
    <location>
        <begin position="9"/>
        <end position="205"/>
    </location>
</feature>
<keyword evidence="4 6" id="KW-0808">Transferase</keyword>
<protein>
    <recommendedName>
        <fullName evidence="6">Ribosomal RNA small subunit methyltransferase I</fullName>
        <ecNumber evidence="6">2.1.1.198</ecNumber>
    </recommendedName>
    <alternativeName>
        <fullName evidence="6">16S rRNA 2'-O-ribose C1402 methyltransferase</fullName>
    </alternativeName>
    <alternativeName>
        <fullName evidence="6">rRNA (cytidine-2'-O-)-methyltransferase RsmI</fullName>
    </alternativeName>
</protein>
<comment type="subcellular location">
    <subcellularLocation>
        <location evidence="6">Cytoplasm</location>
    </subcellularLocation>
</comment>
<dbReference type="InterPro" id="IPR000878">
    <property type="entry name" value="4pyrrol_Mease"/>
</dbReference>
<dbReference type="SUPFAM" id="SSF53790">
    <property type="entry name" value="Tetrapyrrole methylase"/>
    <property type="match status" value="1"/>
</dbReference>
<dbReference type="PANTHER" id="PTHR46111:SF1">
    <property type="entry name" value="RIBOSOMAL RNA SMALL SUBUNIT METHYLTRANSFERASE I"/>
    <property type="match status" value="1"/>
</dbReference>
<dbReference type="InterPro" id="IPR035996">
    <property type="entry name" value="4pyrrol_Methylase_sf"/>
</dbReference>
<dbReference type="NCBIfam" id="TIGR00096">
    <property type="entry name" value="16S rRNA (cytidine(1402)-2'-O)-methyltransferase"/>
    <property type="match status" value="1"/>
</dbReference>
<comment type="similarity">
    <text evidence="6">Belongs to the methyltransferase superfamily. RsmI family.</text>
</comment>
<dbReference type="PIRSF" id="PIRSF005917">
    <property type="entry name" value="MTase_YraL"/>
    <property type="match status" value="1"/>
</dbReference>
<dbReference type="HAMAP" id="MF_01877">
    <property type="entry name" value="16SrRNA_methyltr_I"/>
    <property type="match status" value="1"/>
</dbReference>
<evidence type="ECO:0000256" key="1">
    <source>
        <dbReference type="ARBA" id="ARBA00022490"/>
    </source>
</evidence>
<reference evidence="8" key="2">
    <citation type="journal article" date="2021" name="PeerJ">
        <title>Extensive microbial diversity within the chicken gut microbiome revealed by metagenomics and culture.</title>
        <authorList>
            <person name="Gilroy R."/>
            <person name="Ravi A."/>
            <person name="Getino M."/>
            <person name="Pursley I."/>
            <person name="Horton D.L."/>
            <person name="Alikhan N.F."/>
            <person name="Baker D."/>
            <person name="Gharbi K."/>
            <person name="Hall N."/>
            <person name="Watson M."/>
            <person name="Adriaenssens E.M."/>
            <person name="Foster-Nyarko E."/>
            <person name="Jarju S."/>
            <person name="Secka A."/>
            <person name="Antonio M."/>
            <person name="Oren A."/>
            <person name="Chaudhuri R.R."/>
            <person name="La Ragione R."/>
            <person name="Hildebrand F."/>
            <person name="Pallen M.J."/>
        </authorList>
    </citation>
    <scope>NUCLEOTIDE SEQUENCE</scope>
    <source>
        <strain evidence="8">CHK152-2871</strain>
    </source>
</reference>
<dbReference type="FunFam" id="3.40.1010.10:FF:000007">
    <property type="entry name" value="Ribosomal RNA small subunit methyltransferase I"/>
    <property type="match status" value="1"/>
</dbReference>
<proteinExistence type="inferred from homology"/>
<evidence type="ECO:0000256" key="5">
    <source>
        <dbReference type="ARBA" id="ARBA00022691"/>
    </source>
</evidence>
<evidence type="ECO:0000256" key="4">
    <source>
        <dbReference type="ARBA" id="ARBA00022679"/>
    </source>
</evidence>
<sequence length="270" mass="30468">MAGEIETALYTVATPIGNLGDITFRALEVLKSVDVIACEDTRITSRLCEKYDIKTRLISYHKFSENKRTELFLGYLKEGKSVALVSDAGTPLVSDPGEILVKSVVEAGFRVIPICGASAVIALLQSVQRMGENFKFVGFLPRVKGQIEEIFLKNKAENLVFYQSPNRMEETLKILAKLRPQAVLSYGRELTKKFEEIKTAPVKEVLENLTQKGEFVCMVHFEQNFDIESQIIEKASTLKSLRLCDKDIINVLCAFFDFPKNKVKEILYKL</sequence>
<comment type="caution">
    <text evidence="8">The sequence shown here is derived from an EMBL/GenBank/DDBJ whole genome shotgun (WGS) entry which is preliminary data.</text>
</comment>
<dbReference type="CDD" id="cd11648">
    <property type="entry name" value="RsmI"/>
    <property type="match status" value="1"/>
</dbReference>
<dbReference type="InterPro" id="IPR014776">
    <property type="entry name" value="4pyrrole_Mease_sub2"/>
</dbReference>
<evidence type="ECO:0000313" key="8">
    <source>
        <dbReference type="EMBL" id="HIS74289.1"/>
    </source>
</evidence>
<dbReference type="InterPro" id="IPR018063">
    <property type="entry name" value="SAM_MeTrfase_RsmI_CS"/>
</dbReference>
<dbReference type="Gene3D" id="3.40.1010.10">
    <property type="entry name" value="Cobalt-precorrin-4 Transmethylase, Domain 1"/>
    <property type="match status" value="1"/>
</dbReference>
<keyword evidence="3 6" id="KW-0489">Methyltransferase</keyword>
<dbReference type="Proteomes" id="UP000886865">
    <property type="component" value="Unassembled WGS sequence"/>
</dbReference>
<dbReference type="GO" id="GO:0005737">
    <property type="term" value="C:cytoplasm"/>
    <property type="evidence" value="ECO:0007669"/>
    <property type="project" value="UniProtKB-SubCell"/>
</dbReference>
<comment type="catalytic activity">
    <reaction evidence="6">
        <text>cytidine(1402) in 16S rRNA + S-adenosyl-L-methionine = 2'-O-methylcytidine(1402) in 16S rRNA + S-adenosyl-L-homocysteine + H(+)</text>
        <dbReference type="Rhea" id="RHEA:42924"/>
        <dbReference type="Rhea" id="RHEA-COMP:10285"/>
        <dbReference type="Rhea" id="RHEA-COMP:10286"/>
        <dbReference type="ChEBI" id="CHEBI:15378"/>
        <dbReference type="ChEBI" id="CHEBI:57856"/>
        <dbReference type="ChEBI" id="CHEBI:59789"/>
        <dbReference type="ChEBI" id="CHEBI:74495"/>
        <dbReference type="ChEBI" id="CHEBI:82748"/>
        <dbReference type="EC" id="2.1.1.198"/>
    </reaction>
</comment>
<evidence type="ECO:0000313" key="9">
    <source>
        <dbReference type="Proteomes" id="UP000886865"/>
    </source>
</evidence>
<dbReference type="GO" id="GO:0070677">
    <property type="term" value="F:rRNA (cytosine-2'-O-)-methyltransferase activity"/>
    <property type="evidence" value="ECO:0007669"/>
    <property type="project" value="UniProtKB-UniRule"/>
</dbReference>
<dbReference type="Gene3D" id="3.30.950.10">
    <property type="entry name" value="Methyltransferase, Cobalt-precorrin-4 Transmethylase, Domain 2"/>
    <property type="match status" value="1"/>
</dbReference>
<evidence type="ECO:0000256" key="3">
    <source>
        <dbReference type="ARBA" id="ARBA00022603"/>
    </source>
</evidence>
<evidence type="ECO:0000256" key="2">
    <source>
        <dbReference type="ARBA" id="ARBA00022552"/>
    </source>
</evidence>
<dbReference type="InterPro" id="IPR008189">
    <property type="entry name" value="rRNA_ssu_MeTfrase_I"/>
</dbReference>
<keyword evidence="5 6" id="KW-0949">S-adenosyl-L-methionine</keyword>
<gene>
    <name evidence="6 8" type="primary">rsmI</name>
    <name evidence="8" type="ORF">IAA86_04630</name>
</gene>
<organism evidence="8 9">
    <name type="scientific">Candidatus Galligastranaerophilus intestinavium</name>
    <dbReference type="NCBI Taxonomy" id="2840836"/>
    <lineage>
        <taxon>Bacteria</taxon>
        <taxon>Candidatus Galligastranaerophilus</taxon>
    </lineage>
</organism>
<dbReference type="EC" id="2.1.1.198" evidence="6"/>
<reference evidence="8" key="1">
    <citation type="submission" date="2020-10" db="EMBL/GenBank/DDBJ databases">
        <authorList>
            <person name="Gilroy R."/>
        </authorList>
    </citation>
    <scope>NUCLEOTIDE SEQUENCE</scope>
    <source>
        <strain evidence="8">CHK152-2871</strain>
    </source>
</reference>
<keyword evidence="2 6" id="KW-0698">rRNA processing</keyword>
<evidence type="ECO:0000256" key="6">
    <source>
        <dbReference type="HAMAP-Rule" id="MF_01877"/>
    </source>
</evidence>
<name>A0A9D1JXB6_9BACT</name>
<dbReference type="InterPro" id="IPR014777">
    <property type="entry name" value="4pyrrole_Mease_sub1"/>
</dbReference>
<dbReference type="PANTHER" id="PTHR46111">
    <property type="entry name" value="RIBOSOMAL RNA SMALL SUBUNIT METHYLTRANSFERASE I"/>
    <property type="match status" value="1"/>
</dbReference>
<dbReference type="EMBL" id="DVJQ01000040">
    <property type="protein sequence ID" value="HIS74289.1"/>
    <property type="molecule type" value="Genomic_DNA"/>
</dbReference>
<comment type="function">
    <text evidence="6">Catalyzes the 2'-O-methylation of the ribose of cytidine 1402 (C1402) in 16S rRNA.</text>
</comment>
<accession>A0A9D1JXB6</accession>